<protein>
    <submittedName>
        <fullName evidence="1">Tetratricopeptide repeat protein</fullName>
    </submittedName>
</protein>
<proteinExistence type="predicted"/>
<dbReference type="Proteomes" id="UP001138709">
    <property type="component" value="Unassembled WGS sequence"/>
</dbReference>
<dbReference type="EMBL" id="JAAEDL010000004">
    <property type="protein sequence ID" value="MBR0679990.1"/>
    <property type="molecule type" value="Genomic_DNA"/>
</dbReference>
<dbReference type="InterPro" id="IPR052943">
    <property type="entry name" value="TMTC_O-mannosyl-trnsfr"/>
</dbReference>
<dbReference type="PANTHER" id="PTHR44809:SF1">
    <property type="entry name" value="PROTEIN O-MANNOSYL-TRANSFERASE TMTC1"/>
    <property type="match status" value="1"/>
</dbReference>
<dbReference type="InterPro" id="IPR011990">
    <property type="entry name" value="TPR-like_helical_dom_sf"/>
</dbReference>
<keyword evidence="2" id="KW-1185">Reference proteome</keyword>
<dbReference type="AlphaFoldDB" id="A0A9X9X8F4"/>
<reference evidence="1" key="1">
    <citation type="submission" date="2020-01" db="EMBL/GenBank/DDBJ databases">
        <authorList>
            <person name="Rat A."/>
        </authorList>
    </citation>
    <scope>NUCLEOTIDE SEQUENCE</scope>
    <source>
        <strain evidence="1">LMG 31228</strain>
    </source>
</reference>
<evidence type="ECO:0000313" key="1">
    <source>
        <dbReference type="EMBL" id="MBR0679990.1"/>
    </source>
</evidence>
<organism evidence="1 2">
    <name type="scientific">Neoroseomonas eburnea</name>
    <dbReference type="NCBI Taxonomy" id="1346889"/>
    <lineage>
        <taxon>Bacteria</taxon>
        <taxon>Pseudomonadati</taxon>
        <taxon>Pseudomonadota</taxon>
        <taxon>Alphaproteobacteria</taxon>
        <taxon>Acetobacterales</taxon>
        <taxon>Acetobacteraceae</taxon>
        <taxon>Neoroseomonas</taxon>
    </lineage>
</organism>
<sequence length="541" mass="57886">MPPAKTRVLFEDREILVLHRPGASDWTLVTFADLTFRPSGAAFWARGAAEKLDLDAIGFVAKRENWYPAASVERAAPAVHAALKPRSIAYGYSMGAYGALKHGRCLGLAGAIAVAPQVSVSPADVPWDTRFHRLHQPSLHQGMIVTAADLAPFVAVLADPYDGLDWRHARMAAATGRAHLLRAPMTGHGAIWLLAGSRALEEILAPALAHDIAGMRAVLRARRARSGHWFRLMGRAAARHGHDRLSETLWQRAAELGMPAALIEVERAEAMADRAYRLVEAGRPAEAVAQCRRLVAIENRPAGSIGRAGHVLLKAGVPAEAEAAFRLALRDRSATPDLHIGLSLALGQQGRGREAIEVARAAHAALPRDAEIATHLGHLLIGAGGDHQAEAEAAFRSVLARQPASGQALYGMSVLTAGRGDLPKARLLAQRAVFRMPGNQDALAWLAELQLRLGDATRAARLFRGVVQSDPSRASAHAGLSEALTALGRREEAVAAVRRGLAALPDDPMLRARLRALTGPRSVPARLAARLLRSLLPRLAQ</sequence>
<evidence type="ECO:0000313" key="2">
    <source>
        <dbReference type="Proteomes" id="UP001138709"/>
    </source>
</evidence>
<dbReference type="SUPFAM" id="SSF48452">
    <property type="entry name" value="TPR-like"/>
    <property type="match status" value="1"/>
</dbReference>
<dbReference type="PANTHER" id="PTHR44809">
    <property type="match status" value="1"/>
</dbReference>
<dbReference type="Pfam" id="PF14559">
    <property type="entry name" value="TPR_19"/>
    <property type="match status" value="1"/>
</dbReference>
<comment type="caution">
    <text evidence="1">The sequence shown here is derived from an EMBL/GenBank/DDBJ whole genome shotgun (WGS) entry which is preliminary data.</text>
</comment>
<dbReference type="RefSeq" id="WP_211845508.1">
    <property type="nucleotide sequence ID" value="NZ_JAAEDL010000004.1"/>
</dbReference>
<dbReference type="Gene3D" id="1.25.40.10">
    <property type="entry name" value="Tetratricopeptide repeat domain"/>
    <property type="match status" value="2"/>
</dbReference>
<reference evidence="1" key="2">
    <citation type="journal article" date="2021" name="Syst. Appl. Microbiol.">
        <title>Roseomonas hellenica sp. nov., isolated from roots of wild-growing Alkanna tinctoria.</title>
        <authorList>
            <person name="Rat A."/>
            <person name="Naranjo H.D."/>
            <person name="Lebbe L."/>
            <person name="Cnockaert M."/>
            <person name="Krigas N."/>
            <person name="Grigoriadou K."/>
            <person name="Maloupa E."/>
            <person name="Willems A."/>
        </authorList>
    </citation>
    <scope>NUCLEOTIDE SEQUENCE</scope>
    <source>
        <strain evidence="1">LMG 31228</strain>
    </source>
</reference>
<gene>
    <name evidence="1" type="ORF">GXW74_05790</name>
</gene>
<accession>A0A9X9X8F4</accession>
<dbReference type="Pfam" id="PF13432">
    <property type="entry name" value="TPR_16"/>
    <property type="match status" value="2"/>
</dbReference>
<name>A0A9X9X8F4_9PROT</name>